<dbReference type="GO" id="GO:0071555">
    <property type="term" value="P:cell wall organization"/>
    <property type="evidence" value="ECO:0007669"/>
    <property type="project" value="UniProtKB-KW"/>
</dbReference>
<evidence type="ECO:0000256" key="7">
    <source>
        <dbReference type="ARBA" id="ARBA00022984"/>
    </source>
</evidence>
<evidence type="ECO:0000313" key="15">
    <source>
        <dbReference type="EMBL" id="MBB6692014.1"/>
    </source>
</evidence>
<feature type="transmembrane region" description="Helical" evidence="12">
    <location>
        <begin position="20"/>
        <end position="44"/>
    </location>
</feature>
<keyword evidence="7" id="KW-0573">Peptidoglycan synthesis</keyword>
<dbReference type="GO" id="GO:0008360">
    <property type="term" value="P:regulation of cell shape"/>
    <property type="evidence" value="ECO:0007669"/>
    <property type="project" value="UniProtKB-KW"/>
</dbReference>
<evidence type="ECO:0000256" key="10">
    <source>
        <dbReference type="ARBA" id="ARBA00023316"/>
    </source>
</evidence>
<dbReference type="GO" id="GO:0009252">
    <property type="term" value="P:peptidoglycan biosynthetic process"/>
    <property type="evidence" value="ECO:0007669"/>
    <property type="project" value="UniProtKB-KW"/>
</dbReference>
<evidence type="ECO:0000256" key="9">
    <source>
        <dbReference type="ARBA" id="ARBA00023136"/>
    </source>
</evidence>
<dbReference type="EMBL" id="JACJVR010000044">
    <property type="protein sequence ID" value="MBB6692014.1"/>
    <property type="molecule type" value="Genomic_DNA"/>
</dbReference>
<evidence type="ECO:0000256" key="8">
    <source>
        <dbReference type="ARBA" id="ARBA00022989"/>
    </source>
</evidence>
<feature type="domain" description="Penicillin-binding protein dimerisation" evidence="14">
    <location>
        <begin position="67"/>
        <end position="258"/>
    </location>
</feature>
<keyword evidence="9 12" id="KW-0472">Membrane</keyword>
<dbReference type="Pfam" id="PF00905">
    <property type="entry name" value="Transpeptidase"/>
    <property type="match status" value="1"/>
</dbReference>
<dbReference type="GO" id="GO:0005886">
    <property type="term" value="C:plasma membrane"/>
    <property type="evidence" value="ECO:0007669"/>
    <property type="project" value="UniProtKB-SubCell"/>
</dbReference>
<evidence type="ECO:0000256" key="1">
    <source>
        <dbReference type="ARBA" id="ARBA00004167"/>
    </source>
</evidence>
<feature type="region of interest" description="Disordered" evidence="11">
    <location>
        <begin position="661"/>
        <end position="699"/>
    </location>
</feature>
<dbReference type="GO" id="GO:0008658">
    <property type="term" value="F:penicillin binding"/>
    <property type="evidence" value="ECO:0007669"/>
    <property type="project" value="InterPro"/>
</dbReference>
<feature type="compositionally biased region" description="Low complexity" evidence="11">
    <location>
        <begin position="669"/>
        <end position="692"/>
    </location>
</feature>
<feature type="domain" description="Penicillin-binding protein transpeptidase" evidence="13">
    <location>
        <begin position="311"/>
        <end position="649"/>
    </location>
</feature>
<dbReference type="InterPro" id="IPR005311">
    <property type="entry name" value="PBP_dimer"/>
</dbReference>
<dbReference type="Pfam" id="PF03717">
    <property type="entry name" value="PBP_dimer"/>
    <property type="match status" value="1"/>
</dbReference>
<evidence type="ECO:0000256" key="5">
    <source>
        <dbReference type="ARBA" id="ARBA00022692"/>
    </source>
</evidence>
<evidence type="ECO:0000256" key="12">
    <source>
        <dbReference type="SAM" id="Phobius"/>
    </source>
</evidence>
<dbReference type="Proteomes" id="UP000553776">
    <property type="component" value="Unassembled WGS sequence"/>
</dbReference>
<dbReference type="PANTHER" id="PTHR30627:SF2">
    <property type="entry name" value="PEPTIDOGLYCAN D,D-TRANSPEPTIDASE MRDA"/>
    <property type="match status" value="1"/>
</dbReference>
<dbReference type="Gene3D" id="3.40.710.10">
    <property type="entry name" value="DD-peptidase/beta-lactamase superfamily"/>
    <property type="match status" value="1"/>
</dbReference>
<evidence type="ECO:0000259" key="13">
    <source>
        <dbReference type="Pfam" id="PF00905"/>
    </source>
</evidence>
<dbReference type="GO" id="GO:0071972">
    <property type="term" value="F:peptidoglycan L,D-transpeptidase activity"/>
    <property type="evidence" value="ECO:0007669"/>
    <property type="project" value="TreeGrafter"/>
</dbReference>
<dbReference type="InterPro" id="IPR050515">
    <property type="entry name" value="Beta-lactam/transpept"/>
</dbReference>
<gene>
    <name evidence="15" type="ORF">H7B90_11445</name>
</gene>
<name>A0A841U238_9BACL</name>
<keyword evidence="16" id="KW-1185">Reference proteome</keyword>
<evidence type="ECO:0000256" key="3">
    <source>
        <dbReference type="ARBA" id="ARBA00007171"/>
    </source>
</evidence>
<reference evidence="15 16" key="1">
    <citation type="submission" date="2020-08" db="EMBL/GenBank/DDBJ databases">
        <title>Cohnella phylogeny.</title>
        <authorList>
            <person name="Dunlap C."/>
        </authorList>
    </citation>
    <scope>NUCLEOTIDE SEQUENCE [LARGE SCALE GENOMIC DNA]</scope>
    <source>
        <strain evidence="15 16">DSM 25239</strain>
    </source>
</reference>
<dbReference type="AlphaFoldDB" id="A0A841U238"/>
<keyword evidence="5 12" id="KW-0812">Transmembrane</keyword>
<evidence type="ECO:0000256" key="11">
    <source>
        <dbReference type="SAM" id="MobiDB-lite"/>
    </source>
</evidence>
<dbReference type="PANTHER" id="PTHR30627">
    <property type="entry name" value="PEPTIDOGLYCAN D,D-TRANSPEPTIDASE"/>
    <property type="match status" value="1"/>
</dbReference>
<sequence length="699" mass="77560">MSNDRTEEAQKREIRNRRNFSFRLNMFFFVTFFVFSLLIVKLAYLQFVQGPSLKEREHQIGTRDVSIPPIRGNIYDSTGQPIAYSTSTQSLYYTLEPGTKVEEGRALAAKLVEVFNLYGDKTKTPLTVDDVFEDMDFGGRVHLPYQQRRIKSGLTEKEIAYFSEHRDEFKGIDIVEESIRQYSKEKVAVQLVGYMKQLKGATSLKKYKNINEGQTDPTLEYLDSEDVGFDGIELMYQEELRGRNGLKTYPVNNQSRIVGPMELTKPVKGDNLFLTINKQVQLATQDAIMNHLKKINASTNYYEKAPYAKTGYAVAMEVKTGKVVAMASMPDYDPNMWQGGISKKDYDAVKYYMGNGAIREVQAPYEDDKERLKHPSSLVNLGSTQKPLTILLGLNEGLITPHSSFNDPGYFAFGAKGHETKVRNSQNKGNGLLYPWSAIAKSSNAFMAKMVGNALYLRDGKKGLDVWDKYMKEFGLGVTTDSGLPGESAGYINYYKELERGSAQSALIYASFGQQGRYTALQLAQYATTLASHGTRLKPQFVERIEDAEGNLVQPYQKEVLNTVSFPDSFWDTIEKGMSQVSVQGFDGFPYNFYRKTGTSEQDVGGQRVQNAVFIAYAPAEDPKLAVAVVVPEGNFGGWGAAPIARKIFDAYDDAIGLTSAGPRNPAKAATDAANSDASAADQSGQAADGATGEAGNRQ</sequence>
<evidence type="ECO:0000256" key="4">
    <source>
        <dbReference type="ARBA" id="ARBA00022475"/>
    </source>
</evidence>
<keyword evidence="10" id="KW-0961">Cell wall biogenesis/degradation</keyword>
<comment type="caution">
    <text evidence="15">The sequence shown here is derived from an EMBL/GenBank/DDBJ whole genome shotgun (WGS) entry which is preliminary data.</text>
</comment>
<proteinExistence type="inferred from homology"/>
<dbReference type="SUPFAM" id="SSF56519">
    <property type="entry name" value="Penicillin binding protein dimerisation domain"/>
    <property type="match status" value="1"/>
</dbReference>
<evidence type="ECO:0000313" key="16">
    <source>
        <dbReference type="Proteomes" id="UP000553776"/>
    </source>
</evidence>
<comment type="similarity">
    <text evidence="3">Belongs to the transpeptidase family.</text>
</comment>
<comment type="subcellular location">
    <subcellularLocation>
        <location evidence="2">Cell membrane</location>
    </subcellularLocation>
    <subcellularLocation>
        <location evidence="1">Membrane</location>
        <topology evidence="1">Single-pass membrane protein</topology>
    </subcellularLocation>
</comment>
<dbReference type="Gene3D" id="3.90.1310.10">
    <property type="entry name" value="Penicillin-binding protein 2a (Domain 2)"/>
    <property type="match status" value="1"/>
</dbReference>
<keyword evidence="8 12" id="KW-1133">Transmembrane helix</keyword>
<organism evidence="15 16">
    <name type="scientific">Cohnella xylanilytica</name>
    <dbReference type="NCBI Taxonomy" id="557555"/>
    <lineage>
        <taxon>Bacteria</taxon>
        <taxon>Bacillati</taxon>
        <taxon>Bacillota</taxon>
        <taxon>Bacilli</taxon>
        <taxon>Bacillales</taxon>
        <taxon>Paenibacillaceae</taxon>
        <taxon>Cohnella</taxon>
    </lineage>
</organism>
<accession>A0A841U238</accession>
<dbReference type="InterPro" id="IPR001460">
    <property type="entry name" value="PCN-bd_Tpept"/>
</dbReference>
<dbReference type="InterPro" id="IPR036138">
    <property type="entry name" value="PBP_dimer_sf"/>
</dbReference>
<dbReference type="SUPFAM" id="SSF56601">
    <property type="entry name" value="beta-lactamase/transpeptidase-like"/>
    <property type="match status" value="1"/>
</dbReference>
<protein>
    <submittedName>
        <fullName evidence="15">Penicillin-binding protein 2</fullName>
    </submittedName>
</protein>
<evidence type="ECO:0000259" key="14">
    <source>
        <dbReference type="Pfam" id="PF03717"/>
    </source>
</evidence>
<dbReference type="RefSeq" id="WP_185136005.1">
    <property type="nucleotide sequence ID" value="NZ_JACJVR010000044.1"/>
</dbReference>
<keyword evidence="4" id="KW-1003">Cell membrane</keyword>
<keyword evidence="6" id="KW-0133">Cell shape</keyword>
<evidence type="ECO:0000256" key="6">
    <source>
        <dbReference type="ARBA" id="ARBA00022960"/>
    </source>
</evidence>
<dbReference type="InterPro" id="IPR012338">
    <property type="entry name" value="Beta-lactam/transpept-like"/>
</dbReference>
<evidence type="ECO:0000256" key="2">
    <source>
        <dbReference type="ARBA" id="ARBA00004236"/>
    </source>
</evidence>